<gene>
    <name evidence="2" type="ORF">SAMN05660293_03671</name>
</gene>
<keyword evidence="1" id="KW-0472">Membrane</keyword>
<protein>
    <submittedName>
        <fullName evidence="2">Uncharacterized protein</fullName>
    </submittedName>
</protein>
<organism evidence="2 3">
    <name type="scientific">Dyadobacter psychrophilus</name>
    <dbReference type="NCBI Taxonomy" id="651661"/>
    <lineage>
        <taxon>Bacteria</taxon>
        <taxon>Pseudomonadati</taxon>
        <taxon>Bacteroidota</taxon>
        <taxon>Cytophagia</taxon>
        <taxon>Cytophagales</taxon>
        <taxon>Spirosomataceae</taxon>
        <taxon>Dyadobacter</taxon>
    </lineage>
</organism>
<dbReference type="STRING" id="651661.SAMN05660293_03671"/>
<feature type="transmembrane region" description="Helical" evidence="1">
    <location>
        <begin position="12"/>
        <end position="29"/>
    </location>
</feature>
<proteinExistence type="predicted"/>
<dbReference type="AlphaFoldDB" id="A0A1T5G541"/>
<dbReference type="Proteomes" id="UP000190897">
    <property type="component" value="Unassembled WGS sequence"/>
</dbReference>
<sequence length="69" mass="8038">MVIPKPASKKLIIPSIELSTVLLYWTMPLELSQHILHFSFISETQHSSLFWLMSLATTLNMIWAFYNQV</sequence>
<accession>A0A1T5G541</accession>
<name>A0A1T5G541_9BACT</name>
<evidence type="ECO:0000256" key="1">
    <source>
        <dbReference type="SAM" id="Phobius"/>
    </source>
</evidence>
<feature type="transmembrane region" description="Helical" evidence="1">
    <location>
        <begin position="49"/>
        <end position="66"/>
    </location>
</feature>
<keyword evidence="3" id="KW-1185">Reference proteome</keyword>
<dbReference type="EMBL" id="FUZA01000005">
    <property type="protein sequence ID" value="SKC03546.1"/>
    <property type="molecule type" value="Genomic_DNA"/>
</dbReference>
<reference evidence="3" key="1">
    <citation type="submission" date="2017-02" db="EMBL/GenBank/DDBJ databases">
        <authorList>
            <person name="Varghese N."/>
            <person name="Submissions S."/>
        </authorList>
    </citation>
    <scope>NUCLEOTIDE SEQUENCE [LARGE SCALE GENOMIC DNA]</scope>
    <source>
        <strain evidence="3">DSM 22270</strain>
    </source>
</reference>
<keyword evidence="1" id="KW-0812">Transmembrane</keyword>
<keyword evidence="1" id="KW-1133">Transmembrane helix</keyword>
<evidence type="ECO:0000313" key="2">
    <source>
        <dbReference type="EMBL" id="SKC03546.1"/>
    </source>
</evidence>
<evidence type="ECO:0000313" key="3">
    <source>
        <dbReference type="Proteomes" id="UP000190897"/>
    </source>
</evidence>